<accession>A0ABW1LSQ4</accession>
<protein>
    <submittedName>
        <fullName evidence="3">TIGR04222 domain-containing membrane protein</fullName>
    </submittedName>
</protein>
<feature type="compositionally biased region" description="Basic and acidic residues" evidence="1">
    <location>
        <begin position="267"/>
        <end position="284"/>
    </location>
</feature>
<feature type="transmembrane region" description="Helical" evidence="2">
    <location>
        <begin position="177"/>
        <end position="196"/>
    </location>
</feature>
<name>A0ABW1LSQ4_9ACTN</name>
<dbReference type="RefSeq" id="WP_386392426.1">
    <property type="nucleotide sequence ID" value="NZ_JBHSPT010000004.1"/>
</dbReference>
<evidence type="ECO:0000313" key="4">
    <source>
        <dbReference type="Proteomes" id="UP001596242"/>
    </source>
</evidence>
<feature type="transmembrane region" description="Helical" evidence="2">
    <location>
        <begin position="152"/>
        <end position="170"/>
    </location>
</feature>
<feature type="region of interest" description="Disordered" evidence="1">
    <location>
        <begin position="258"/>
        <end position="298"/>
    </location>
</feature>
<gene>
    <name evidence="3" type="ORF">ACFP50_01510</name>
</gene>
<keyword evidence="2" id="KW-0472">Membrane</keyword>
<sequence length="298" mass="31323">MLWVLLLLVSWAVAGVACTRLCLAAVRAAAVHDVGTAGEGERDLTLYETAFLSGGPRRVADVTLVAMARQRRLLLARTGWATVVDPLGRDDMERSVIGVIGPEGQSPIAPVRAAAATTDAVRGLADRLERAGLAMPDGAATTIVDGIRRVRFAALAVAGLGAAALLLPAASYLPRHLVALWFALPLTLTLSCLVIARIELPPYALWASPAGRRLLGPLPRAGARVTAAGDDRTYLTSVAVHGIRAVGEPDLRAAFAHREHREHHRGHAPEHRPGDASGRHRAGDDPGSDSGCGGAREH</sequence>
<evidence type="ECO:0000256" key="2">
    <source>
        <dbReference type="SAM" id="Phobius"/>
    </source>
</evidence>
<organism evidence="3 4">
    <name type="scientific">Streptomyces pratens</name>
    <dbReference type="NCBI Taxonomy" id="887456"/>
    <lineage>
        <taxon>Bacteria</taxon>
        <taxon>Bacillati</taxon>
        <taxon>Actinomycetota</taxon>
        <taxon>Actinomycetes</taxon>
        <taxon>Kitasatosporales</taxon>
        <taxon>Streptomycetaceae</taxon>
        <taxon>Streptomyces</taxon>
    </lineage>
</organism>
<proteinExistence type="predicted"/>
<evidence type="ECO:0000256" key="1">
    <source>
        <dbReference type="SAM" id="MobiDB-lite"/>
    </source>
</evidence>
<keyword evidence="2" id="KW-1133">Transmembrane helix</keyword>
<comment type="caution">
    <text evidence="3">The sequence shown here is derived from an EMBL/GenBank/DDBJ whole genome shotgun (WGS) entry which is preliminary data.</text>
</comment>
<keyword evidence="2" id="KW-0812">Transmembrane</keyword>
<reference evidence="4" key="1">
    <citation type="journal article" date="2019" name="Int. J. Syst. Evol. Microbiol.">
        <title>The Global Catalogue of Microorganisms (GCM) 10K type strain sequencing project: providing services to taxonomists for standard genome sequencing and annotation.</title>
        <authorList>
            <consortium name="The Broad Institute Genomics Platform"/>
            <consortium name="The Broad Institute Genome Sequencing Center for Infectious Disease"/>
            <person name="Wu L."/>
            <person name="Ma J."/>
        </authorList>
    </citation>
    <scope>NUCLEOTIDE SEQUENCE [LARGE SCALE GENOMIC DNA]</scope>
    <source>
        <strain evidence="4">JCM 12763</strain>
    </source>
</reference>
<keyword evidence="4" id="KW-1185">Reference proteome</keyword>
<dbReference type="EMBL" id="JBHSPT010000004">
    <property type="protein sequence ID" value="MFC6054206.1"/>
    <property type="molecule type" value="Genomic_DNA"/>
</dbReference>
<evidence type="ECO:0000313" key="3">
    <source>
        <dbReference type="EMBL" id="MFC6054206.1"/>
    </source>
</evidence>
<dbReference type="Proteomes" id="UP001596242">
    <property type="component" value="Unassembled WGS sequence"/>
</dbReference>
<dbReference type="InterPro" id="IPR026467">
    <property type="entry name" value="Ser/Gly_Cys_C_dom"/>
</dbReference>
<dbReference type="NCBIfam" id="TIGR04222">
    <property type="entry name" value="near_uncomplex"/>
    <property type="match status" value="1"/>
</dbReference>